<accession>A0A1W1BZE8</accession>
<protein>
    <submittedName>
        <fullName evidence="1">Uncharacterized protein</fullName>
    </submittedName>
</protein>
<reference evidence="1" key="1">
    <citation type="submission" date="2016-10" db="EMBL/GenBank/DDBJ databases">
        <authorList>
            <person name="de Groot N.N."/>
        </authorList>
    </citation>
    <scope>NUCLEOTIDE SEQUENCE</scope>
</reference>
<proteinExistence type="predicted"/>
<name>A0A1W1BZE8_9ZZZZ</name>
<dbReference type="EMBL" id="FPHN01000097">
    <property type="protein sequence ID" value="SFV58873.1"/>
    <property type="molecule type" value="Genomic_DNA"/>
</dbReference>
<evidence type="ECO:0000313" key="1">
    <source>
        <dbReference type="EMBL" id="SFV58873.1"/>
    </source>
</evidence>
<gene>
    <name evidence="1" type="ORF">MNB_SV-14-1827</name>
</gene>
<organism evidence="1">
    <name type="scientific">hydrothermal vent metagenome</name>
    <dbReference type="NCBI Taxonomy" id="652676"/>
    <lineage>
        <taxon>unclassified sequences</taxon>
        <taxon>metagenomes</taxon>
        <taxon>ecological metagenomes</taxon>
    </lineage>
</organism>
<sequence length="124" mass="14163">MFEKKRVTVAIAIAVLSTLIAYATEKIDLDNYRVKIVKNASKKDIQSATESIKFEFGKDIEKIITKVDFDCKSLGLSKTNEFKNPPMGYVEYTYKKEIEKDVEALCEEMVYNSGSESVAFLIKW</sequence>
<dbReference type="AlphaFoldDB" id="A0A1W1BZE8"/>